<sequence>MPLERRGTQDWLRPGCPTCLRPDPSPHYTAPPQESSCPQSLINLYSSCFKGVVNWGGSQHTRALPDIPPLVDRVSAC</sequence>
<protein>
    <submittedName>
        <fullName evidence="1">Uncharacterized protein</fullName>
    </submittedName>
</protein>
<proteinExistence type="predicted"/>
<dbReference type="Proteomes" id="UP000267029">
    <property type="component" value="Unassembled WGS sequence"/>
</dbReference>
<gene>
    <name evidence="1" type="ORF">MCOS_LOCUS777</name>
</gene>
<reference evidence="1 2" key="1">
    <citation type="submission" date="2018-10" db="EMBL/GenBank/DDBJ databases">
        <authorList>
            <consortium name="Pathogen Informatics"/>
        </authorList>
    </citation>
    <scope>NUCLEOTIDE SEQUENCE [LARGE SCALE GENOMIC DNA]</scope>
</reference>
<organism evidence="1 2">
    <name type="scientific">Mesocestoides corti</name>
    <name type="common">Flatworm</name>
    <dbReference type="NCBI Taxonomy" id="53468"/>
    <lineage>
        <taxon>Eukaryota</taxon>
        <taxon>Metazoa</taxon>
        <taxon>Spiralia</taxon>
        <taxon>Lophotrochozoa</taxon>
        <taxon>Platyhelminthes</taxon>
        <taxon>Cestoda</taxon>
        <taxon>Eucestoda</taxon>
        <taxon>Cyclophyllidea</taxon>
        <taxon>Mesocestoididae</taxon>
        <taxon>Mesocestoides</taxon>
    </lineage>
</organism>
<keyword evidence="2" id="KW-1185">Reference proteome</keyword>
<evidence type="ECO:0000313" key="2">
    <source>
        <dbReference type="Proteomes" id="UP000267029"/>
    </source>
</evidence>
<name>A0A0R3U2R0_MESCO</name>
<evidence type="ECO:0000313" key="1">
    <source>
        <dbReference type="EMBL" id="VDD74774.1"/>
    </source>
</evidence>
<dbReference type="AlphaFoldDB" id="A0A0R3U2R0"/>
<dbReference type="EMBL" id="UXSR01000075">
    <property type="protein sequence ID" value="VDD74774.1"/>
    <property type="molecule type" value="Genomic_DNA"/>
</dbReference>
<accession>A0A0R3U2R0</accession>